<keyword evidence="6" id="KW-0443">Lipid metabolism</keyword>
<evidence type="ECO:0000256" key="2">
    <source>
        <dbReference type="ARBA" id="ARBA00007277"/>
    </source>
</evidence>
<protein>
    <recommendedName>
        <fullName evidence="8">GP-PDE domain-containing protein</fullName>
    </recommendedName>
</protein>
<gene>
    <name evidence="9" type="ORF">CHYS00102_LOCUS9171</name>
</gene>
<dbReference type="EMBL" id="HBFR01012696">
    <property type="protein sequence ID" value="CAD8881983.1"/>
    <property type="molecule type" value="Transcribed_RNA"/>
</dbReference>
<dbReference type="PANTHER" id="PTHR42758:SF2">
    <property type="entry name" value="PHOSPHATIDYLGLYCEROL PHOSPHOLIPASE C"/>
    <property type="match status" value="1"/>
</dbReference>
<accession>A0A7S1BC57</accession>
<keyword evidence="5" id="KW-1133">Transmembrane helix</keyword>
<evidence type="ECO:0000256" key="5">
    <source>
        <dbReference type="ARBA" id="ARBA00022989"/>
    </source>
</evidence>
<dbReference type="InterPro" id="IPR052271">
    <property type="entry name" value="GDPD-Related"/>
</dbReference>
<keyword evidence="4" id="KW-0378">Hydrolase</keyword>
<name>A0A7S1BC57_9STRA</name>
<comment type="similarity">
    <text evidence="2">Belongs to the glycerophosphoryl diester phosphodiesterase family.</text>
</comment>
<dbReference type="PANTHER" id="PTHR42758">
    <property type="entry name" value="PHOSPHATIDYLGLYCEROL PHOSPHOLIPASE C"/>
    <property type="match status" value="1"/>
</dbReference>
<dbReference type="SUPFAM" id="SSF51695">
    <property type="entry name" value="PLC-like phosphodiesterases"/>
    <property type="match status" value="1"/>
</dbReference>
<evidence type="ECO:0000259" key="8">
    <source>
        <dbReference type="PROSITE" id="PS51704"/>
    </source>
</evidence>
<dbReference type="InterPro" id="IPR017946">
    <property type="entry name" value="PLC-like_Pdiesterase_TIM-brl"/>
</dbReference>
<dbReference type="PROSITE" id="PS51704">
    <property type="entry name" value="GP_PDE"/>
    <property type="match status" value="1"/>
</dbReference>
<keyword evidence="7" id="KW-0472">Membrane</keyword>
<feature type="domain" description="GP-PDE" evidence="8">
    <location>
        <begin position="215"/>
        <end position="453"/>
    </location>
</feature>
<evidence type="ECO:0000313" key="9">
    <source>
        <dbReference type="EMBL" id="CAD8881983.1"/>
    </source>
</evidence>
<dbReference type="AlphaFoldDB" id="A0A7S1BC57"/>
<dbReference type="InterPro" id="IPR030395">
    <property type="entry name" value="GP_PDE_dom"/>
</dbReference>
<reference evidence="9" key="1">
    <citation type="submission" date="2021-01" db="EMBL/GenBank/DDBJ databases">
        <authorList>
            <person name="Corre E."/>
            <person name="Pelletier E."/>
            <person name="Niang G."/>
            <person name="Scheremetjew M."/>
            <person name="Finn R."/>
            <person name="Kale V."/>
            <person name="Holt S."/>
            <person name="Cochrane G."/>
            <person name="Meng A."/>
            <person name="Brown T."/>
            <person name="Cohen L."/>
        </authorList>
    </citation>
    <scope>NUCLEOTIDE SEQUENCE</scope>
    <source>
        <strain evidence="9">308</strain>
    </source>
</reference>
<keyword evidence="3" id="KW-0812">Transmembrane</keyword>
<sequence>MGKFSLYVQYAQEANTDETVYIVPYSELASKISGGDGISRDGLIDLWNTEHAKASKAFEGVAEKMWSDIFAAIAAEKETYVSLPRDVLEIYVRCQDRDKVYELLQFLGQLGKNIQLNFDSLRKLLRKFDKKAHNVLHVSSELLPNLYSSNFVTGKFAIESSLDVIRDFLELDDVASSHSAPPDVDVPIVPSLAAKKDEMDWFRENVKKSDSKEMKTVVAHRGFHDIDDDSFIRPLENTLTAMEYAWVAGVSLCECDVGLTKDEQIILAHDIDFSRLSLDNYDNMSTKAVSELTLSDIIALPLKSGARPPLLVDVLRSAKAIGKHAKLVIEIKPGNSEIVEPLLHLFTRHKNLLEHVAVVMSFDLYIMKRLSESLAVLSIGTFLPRGSISSFYNPFGRQSTLVLPQSSMKKSNDGIFKMPSLFLITESNPSRPHQGMFADMTCSESREKVENALDDSSLDGVYIQYQEEMITKFEAGSSLKDMSLTYKIGVWGLRTDPDNFSTNKKLVANAGISYVNTDFPRSFFDS</sequence>
<proteinExistence type="inferred from homology"/>
<dbReference type="GO" id="GO:0005737">
    <property type="term" value="C:cytoplasm"/>
    <property type="evidence" value="ECO:0007669"/>
    <property type="project" value="UniProtKB-ARBA"/>
</dbReference>
<evidence type="ECO:0000256" key="7">
    <source>
        <dbReference type="ARBA" id="ARBA00023136"/>
    </source>
</evidence>
<dbReference type="GO" id="GO:0008081">
    <property type="term" value="F:phosphoric diester hydrolase activity"/>
    <property type="evidence" value="ECO:0007669"/>
    <property type="project" value="InterPro"/>
</dbReference>
<evidence type="ECO:0000256" key="4">
    <source>
        <dbReference type="ARBA" id="ARBA00022801"/>
    </source>
</evidence>
<dbReference type="Gene3D" id="3.20.20.190">
    <property type="entry name" value="Phosphatidylinositol (PI) phosphodiesterase"/>
    <property type="match status" value="1"/>
</dbReference>
<dbReference type="Pfam" id="PF03009">
    <property type="entry name" value="GDPD"/>
    <property type="match status" value="1"/>
</dbReference>
<dbReference type="GO" id="GO:0016020">
    <property type="term" value="C:membrane"/>
    <property type="evidence" value="ECO:0007669"/>
    <property type="project" value="UniProtKB-SubCell"/>
</dbReference>
<comment type="subcellular location">
    <subcellularLocation>
        <location evidence="1">Membrane</location>
    </subcellularLocation>
</comment>
<evidence type="ECO:0000256" key="1">
    <source>
        <dbReference type="ARBA" id="ARBA00004370"/>
    </source>
</evidence>
<evidence type="ECO:0000256" key="6">
    <source>
        <dbReference type="ARBA" id="ARBA00023098"/>
    </source>
</evidence>
<dbReference type="GO" id="GO:0046475">
    <property type="term" value="P:glycerophospholipid catabolic process"/>
    <property type="evidence" value="ECO:0007669"/>
    <property type="project" value="TreeGrafter"/>
</dbReference>
<organism evidence="9">
    <name type="scientific">Corethron hystrix</name>
    <dbReference type="NCBI Taxonomy" id="216773"/>
    <lineage>
        <taxon>Eukaryota</taxon>
        <taxon>Sar</taxon>
        <taxon>Stramenopiles</taxon>
        <taxon>Ochrophyta</taxon>
        <taxon>Bacillariophyta</taxon>
        <taxon>Coscinodiscophyceae</taxon>
        <taxon>Corethrophycidae</taxon>
        <taxon>Corethrales</taxon>
        <taxon>Corethraceae</taxon>
        <taxon>Corethron</taxon>
    </lineage>
</organism>
<evidence type="ECO:0000256" key="3">
    <source>
        <dbReference type="ARBA" id="ARBA00022692"/>
    </source>
</evidence>